<evidence type="ECO:0000256" key="1">
    <source>
        <dbReference type="ARBA" id="ARBA00002254"/>
    </source>
</evidence>
<feature type="region of interest" description="Disordered" evidence="11">
    <location>
        <begin position="50"/>
        <end position="85"/>
    </location>
</feature>
<comment type="function">
    <text evidence="1 10">Controls the rotational direction of flagella during chemotaxis.</text>
</comment>
<dbReference type="GO" id="GO:0009425">
    <property type="term" value="C:bacterial-type flagellum basal body"/>
    <property type="evidence" value="ECO:0007669"/>
    <property type="project" value="InterPro"/>
</dbReference>
<keyword evidence="4" id="KW-1003">Cell membrane</keyword>
<accession>A0A8J7R4U6</accession>
<keyword evidence="12" id="KW-0966">Cell projection</keyword>
<evidence type="ECO:0000256" key="8">
    <source>
        <dbReference type="ARBA" id="ARBA00022989"/>
    </source>
</evidence>
<evidence type="ECO:0000256" key="10">
    <source>
        <dbReference type="RuleBase" id="RU364125"/>
    </source>
</evidence>
<dbReference type="GO" id="GO:0005886">
    <property type="term" value="C:plasma membrane"/>
    <property type="evidence" value="ECO:0007669"/>
    <property type="project" value="UniProtKB-SubCell"/>
</dbReference>
<keyword evidence="12" id="KW-0969">Cilium</keyword>
<feature type="transmembrane region" description="Helical" evidence="10">
    <location>
        <begin position="18"/>
        <end position="39"/>
    </location>
</feature>
<keyword evidence="6 10" id="KW-0812">Transmembrane</keyword>
<keyword evidence="7 10" id="KW-0283">Flagellar rotation</keyword>
<evidence type="ECO:0000256" key="7">
    <source>
        <dbReference type="ARBA" id="ARBA00022779"/>
    </source>
</evidence>
<dbReference type="AlphaFoldDB" id="A0A8J7R4U6"/>
<keyword evidence="10" id="KW-0997">Cell inner membrane</keyword>
<evidence type="ECO:0000313" key="13">
    <source>
        <dbReference type="Proteomes" id="UP000666240"/>
    </source>
</evidence>
<dbReference type="Pfam" id="PF03748">
    <property type="entry name" value="FliL"/>
    <property type="match status" value="1"/>
</dbReference>
<keyword evidence="9 10" id="KW-0472">Membrane</keyword>
<keyword evidence="8 10" id="KW-1133">Transmembrane helix</keyword>
<comment type="subcellular location">
    <subcellularLocation>
        <location evidence="10">Cell inner membrane</location>
    </subcellularLocation>
    <subcellularLocation>
        <location evidence="2">Cell membrane</location>
        <topology evidence="2">Single-pass membrane protein</topology>
    </subcellularLocation>
</comment>
<dbReference type="InterPro" id="IPR005503">
    <property type="entry name" value="FliL"/>
</dbReference>
<evidence type="ECO:0000256" key="4">
    <source>
        <dbReference type="ARBA" id="ARBA00022475"/>
    </source>
</evidence>
<proteinExistence type="inferred from homology"/>
<dbReference type="Proteomes" id="UP000666240">
    <property type="component" value="Unassembled WGS sequence"/>
</dbReference>
<dbReference type="RefSeq" id="WP_209337265.1">
    <property type="nucleotide sequence ID" value="NZ_JAGIYY010000012.1"/>
</dbReference>
<keyword evidence="13" id="KW-1185">Reference proteome</keyword>
<protein>
    <recommendedName>
        <fullName evidence="10">Flagellar protein FliL</fullName>
    </recommendedName>
</protein>
<evidence type="ECO:0000256" key="3">
    <source>
        <dbReference type="ARBA" id="ARBA00008281"/>
    </source>
</evidence>
<reference evidence="12" key="1">
    <citation type="submission" date="2021-03" db="EMBL/GenBank/DDBJ databases">
        <title>Genome sequencing and assembly of Tianweitania sediminis.</title>
        <authorList>
            <person name="Chhetri G."/>
        </authorList>
    </citation>
    <scope>NUCLEOTIDE SEQUENCE</scope>
    <source>
        <strain evidence="12">Z8</strain>
    </source>
</reference>
<gene>
    <name evidence="12" type="ORF">J5Y06_21540</name>
</gene>
<dbReference type="GO" id="GO:0071973">
    <property type="term" value="P:bacterial-type flagellum-dependent cell motility"/>
    <property type="evidence" value="ECO:0007669"/>
    <property type="project" value="InterPro"/>
</dbReference>
<comment type="caution">
    <text evidence="12">The sequence shown here is derived from an EMBL/GenBank/DDBJ whole genome shotgun (WGS) entry which is preliminary data.</text>
</comment>
<keyword evidence="5 10" id="KW-0145">Chemotaxis</keyword>
<organism evidence="12 13">
    <name type="scientific">Tianweitania sediminis</name>
    <dbReference type="NCBI Taxonomy" id="1502156"/>
    <lineage>
        <taxon>Bacteria</taxon>
        <taxon>Pseudomonadati</taxon>
        <taxon>Pseudomonadota</taxon>
        <taxon>Alphaproteobacteria</taxon>
        <taxon>Hyphomicrobiales</taxon>
        <taxon>Phyllobacteriaceae</taxon>
        <taxon>Tianweitania</taxon>
    </lineage>
</organism>
<evidence type="ECO:0000256" key="5">
    <source>
        <dbReference type="ARBA" id="ARBA00022500"/>
    </source>
</evidence>
<evidence type="ECO:0000256" key="9">
    <source>
        <dbReference type="ARBA" id="ARBA00023136"/>
    </source>
</evidence>
<evidence type="ECO:0000256" key="2">
    <source>
        <dbReference type="ARBA" id="ARBA00004162"/>
    </source>
</evidence>
<name>A0A8J7R4U6_9HYPH</name>
<evidence type="ECO:0000256" key="6">
    <source>
        <dbReference type="ARBA" id="ARBA00022692"/>
    </source>
</evidence>
<dbReference type="GO" id="GO:0006935">
    <property type="term" value="P:chemotaxis"/>
    <property type="evidence" value="ECO:0007669"/>
    <property type="project" value="UniProtKB-KW"/>
</dbReference>
<evidence type="ECO:0000256" key="11">
    <source>
        <dbReference type="SAM" id="MobiDB-lite"/>
    </source>
</evidence>
<keyword evidence="12" id="KW-0282">Flagellum</keyword>
<sequence length="183" mass="18972">MAAANDKEATTPAKGSSLVVQLGVLAVLTAAAVGTGWLVGGHLRAEADTHQAAAANEKADAGHAAAQGHDGGQGHGAADADGETPPLYANPTIVDLLPVTTNLAAPSDTWVRAELAVHFTRAPQPGVADAIHQDMLGYLRTVKLHQIEGPSGFQHLKADLLERANMISKGEVKEVLVRTLLFE</sequence>
<comment type="similarity">
    <text evidence="3 10">Belongs to the FliL family.</text>
</comment>
<evidence type="ECO:0000313" key="12">
    <source>
        <dbReference type="EMBL" id="MBP0441238.1"/>
    </source>
</evidence>
<dbReference type="EMBL" id="JAGIYY010000012">
    <property type="protein sequence ID" value="MBP0441238.1"/>
    <property type="molecule type" value="Genomic_DNA"/>
</dbReference>